<organism evidence="1 2">
    <name type="scientific">Sporocytophaga myxococcoides</name>
    <dbReference type="NCBI Taxonomy" id="153721"/>
    <lineage>
        <taxon>Bacteria</taxon>
        <taxon>Pseudomonadati</taxon>
        <taxon>Bacteroidota</taxon>
        <taxon>Cytophagia</taxon>
        <taxon>Cytophagales</taxon>
        <taxon>Cytophagaceae</taxon>
        <taxon>Sporocytophaga</taxon>
    </lineage>
</organism>
<dbReference type="Proteomes" id="UP000030185">
    <property type="component" value="Unassembled WGS sequence"/>
</dbReference>
<gene>
    <name evidence="1" type="ORF">MYP_75</name>
</gene>
<evidence type="ECO:0000313" key="2">
    <source>
        <dbReference type="Proteomes" id="UP000030185"/>
    </source>
</evidence>
<dbReference type="EMBL" id="BBLT01000001">
    <property type="protein sequence ID" value="GAL82849.1"/>
    <property type="molecule type" value="Genomic_DNA"/>
</dbReference>
<name>A0A098L934_9BACT</name>
<protein>
    <submittedName>
        <fullName evidence="1">Uncharacterized protein</fullName>
    </submittedName>
</protein>
<comment type="caution">
    <text evidence="1">The sequence shown here is derived from an EMBL/GenBank/DDBJ whole genome shotgun (WGS) entry which is preliminary data.</text>
</comment>
<dbReference type="RefSeq" id="WP_045456960.1">
    <property type="nucleotide sequence ID" value="NZ_BBLT01000001.1"/>
</dbReference>
<accession>A0A098L934</accession>
<proteinExistence type="predicted"/>
<evidence type="ECO:0000313" key="1">
    <source>
        <dbReference type="EMBL" id="GAL82849.1"/>
    </source>
</evidence>
<reference evidence="1 2" key="1">
    <citation type="submission" date="2014-09" db="EMBL/GenBank/DDBJ databases">
        <title>Sporocytophaga myxococcoides PG-01 genome sequencing.</title>
        <authorList>
            <person name="Liu L."/>
            <person name="Gao P.J."/>
            <person name="Chen G.J."/>
            <person name="Wang L.S."/>
        </authorList>
    </citation>
    <scope>NUCLEOTIDE SEQUENCE [LARGE SCALE GENOMIC DNA]</scope>
    <source>
        <strain evidence="1 2">PG-01</strain>
    </source>
</reference>
<sequence length="109" mass="12014">MRTILSSTTTMDIASSETRMAGTFFGFFARISLDAQPGDNEVIIHSLPFGTKCITVWMMEWSIPNNPHVGDAVFYTNSVQLFDNGTKCRVKYRLDFPTALPAAASIICG</sequence>
<dbReference type="AlphaFoldDB" id="A0A098L934"/>
<keyword evidence="2" id="KW-1185">Reference proteome</keyword>
<dbReference type="OrthoDB" id="1550608at2"/>